<dbReference type="HAMAP" id="MF_01864">
    <property type="entry name" value="tRNA_metthiotr_MiaB"/>
    <property type="match status" value="1"/>
</dbReference>
<evidence type="ECO:0000256" key="6">
    <source>
        <dbReference type="ARBA" id="ARBA00023004"/>
    </source>
</evidence>
<evidence type="ECO:0000256" key="5">
    <source>
        <dbReference type="ARBA" id="ARBA00022723"/>
    </source>
</evidence>
<name>A0A252F714_9FIRM</name>
<dbReference type="Pfam" id="PF04055">
    <property type="entry name" value="Radical_SAM"/>
    <property type="match status" value="1"/>
</dbReference>
<comment type="subunit">
    <text evidence="13">Monomer.</text>
</comment>
<dbReference type="SUPFAM" id="SSF102114">
    <property type="entry name" value="Radical SAM enzymes"/>
    <property type="match status" value="1"/>
</dbReference>
<keyword evidence="7 13" id="KW-0411">Iron-sulfur</keyword>
<evidence type="ECO:0000256" key="2">
    <source>
        <dbReference type="ARBA" id="ARBA00022485"/>
    </source>
</evidence>
<evidence type="ECO:0000256" key="12">
    <source>
        <dbReference type="ARBA" id="ARBA00081141"/>
    </source>
</evidence>
<dbReference type="FunFam" id="3.80.30.20:FF:000001">
    <property type="entry name" value="tRNA-2-methylthio-N(6)-dimethylallyladenosine synthase 2"/>
    <property type="match status" value="1"/>
</dbReference>
<dbReference type="Proteomes" id="UP000194903">
    <property type="component" value="Unassembled WGS sequence"/>
</dbReference>
<evidence type="ECO:0000259" key="16">
    <source>
        <dbReference type="PROSITE" id="PS51918"/>
    </source>
</evidence>
<dbReference type="SFLD" id="SFLDG01082">
    <property type="entry name" value="B12-binding_domain_containing"/>
    <property type="match status" value="1"/>
</dbReference>
<comment type="cofactor">
    <cofactor evidence="13">
        <name>[4Fe-4S] cluster</name>
        <dbReference type="ChEBI" id="CHEBI:49883"/>
    </cofactor>
    <text evidence="13">Binds 2 [4Fe-4S] clusters. One cluster is coordinated with 3 cysteines and an exchangeable S-adenosyl-L-methionine.</text>
</comment>
<dbReference type="InterPro" id="IPR002792">
    <property type="entry name" value="TRAM_dom"/>
</dbReference>
<keyword evidence="13" id="KW-0963">Cytoplasm</keyword>
<dbReference type="InterPro" id="IPR005839">
    <property type="entry name" value="Methylthiotransferase"/>
</dbReference>
<keyword evidence="13" id="KW-0819">tRNA processing</keyword>
<feature type="binding site" evidence="13">
    <location>
        <position position="195"/>
    </location>
    <ligand>
        <name>[4Fe-4S] cluster</name>
        <dbReference type="ChEBI" id="CHEBI:49883"/>
        <label>2</label>
        <note>4Fe-4S-S-AdoMet</note>
    </ligand>
</feature>
<evidence type="ECO:0000259" key="14">
    <source>
        <dbReference type="PROSITE" id="PS50926"/>
    </source>
</evidence>
<reference evidence="17 18" key="1">
    <citation type="submission" date="2017-05" db="EMBL/GenBank/DDBJ databases">
        <title>Butyricicoccus porcorum sp. nov. a butyrate-producing bacterium from the swine intestinal tract.</title>
        <authorList>
            <person name="Trachsel J."/>
            <person name="Humphrey S."/>
            <person name="Allen H.K."/>
        </authorList>
    </citation>
    <scope>NUCLEOTIDE SEQUENCE [LARGE SCALE GENOMIC DNA]</scope>
    <source>
        <strain evidence="17">BB10</strain>
    </source>
</reference>
<dbReference type="SFLD" id="SFLDF00273">
    <property type="entry name" value="(dimethylallyl)adenosine_tRNA"/>
    <property type="match status" value="1"/>
</dbReference>
<protein>
    <recommendedName>
        <fullName evidence="10 13">tRNA-2-methylthio-N(6)-dimethylallyladenosine synthase</fullName>
        <ecNumber evidence="8 13">2.8.4.3</ecNumber>
    </recommendedName>
    <alternativeName>
        <fullName evidence="12 13">(Dimethylallyl)adenosine tRNA methylthiotransferase MiaB</fullName>
    </alternativeName>
    <alternativeName>
        <fullName evidence="11 13">tRNA-i(6)A37 methylthiotransferase</fullName>
    </alternativeName>
</protein>
<keyword evidence="3 13" id="KW-0808">Transferase</keyword>
<dbReference type="PROSITE" id="PS50926">
    <property type="entry name" value="TRAM"/>
    <property type="match status" value="1"/>
</dbReference>
<evidence type="ECO:0000259" key="15">
    <source>
        <dbReference type="PROSITE" id="PS51449"/>
    </source>
</evidence>
<dbReference type="GO" id="GO:0051539">
    <property type="term" value="F:4 iron, 4 sulfur cluster binding"/>
    <property type="evidence" value="ECO:0007669"/>
    <property type="project" value="UniProtKB-UniRule"/>
</dbReference>
<dbReference type="GO" id="GO:0035597">
    <property type="term" value="F:tRNA-2-methylthio-N(6)-dimethylallyladenosine(37) synthase activity"/>
    <property type="evidence" value="ECO:0007669"/>
    <property type="project" value="UniProtKB-EC"/>
</dbReference>
<evidence type="ECO:0000313" key="17">
    <source>
        <dbReference type="EMBL" id="OUM21577.1"/>
    </source>
</evidence>
<dbReference type="EC" id="2.8.4.3" evidence="8 13"/>
<comment type="subcellular location">
    <subcellularLocation>
        <location evidence="13">Cytoplasm</location>
    </subcellularLocation>
</comment>
<dbReference type="PROSITE" id="PS51449">
    <property type="entry name" value="MTTASE_N"/>
    <property type="match status" value="1"/>
</dbReference>
<dbReference type="PANTHER" id="PTHR43020">
    <property type="entry name" value="CDK5 REGULATORY SUBUNIT-ASSOCIATED PROTEIN 1"/>
    <property type="match status" value="1"/>
</dbReference>
<dbReference type="InterPro" id="IPR023404">
    <property type="entry name" value="rSAM_horseshoe"/>
</dbReference>
<keyword evidence="18" id="KW-1185">Reference proteome</keyword>
<feature type="binding site" evidence="13">
    <location>
        <position position="80"/>
    </location>
    <ligand>
        <name>[4Fe-4S] cluster</name>
        <dbReference type="ChEBI" id="CHEBI:49883"/>
        <label>1</label>
    </ligand>
</feature>
<dbReference type="InterPro" id="IPR006463">
    <property type="entry name" value="MiaB_methiolase"/>
</dbReference>
<evidence type="ECO:0000256" key="9">
    <source>
        <dbReference type="ARBA" id="ARBA00051425"/>
    </source>
</evidence>
<dbReference type="Pfam" id="PF01938">
    <property type="entry name" value="TRAM"/>
    <property type="match status" value="1"/>
</dbReference>
<keyword evidence="5 13" id="KW-0479">Metal-binding</keyword>
<organism evidence="17 18">
    <name type="scientific">Butyricicoccus porcorum</name>
    <dbReference type="NCBI Taxonomy" id="1945634"/>
    <lineage>
        <taxon>Bacteria</taxon>
        <taxon>Bacillati</taxon>
        <taxon>Bacillota</taxon>
        <taxon>Clostridia</taxon>
        <taxon>Eubacteriales</taxon>
        <taxon>Butyricicoccaceae</taxon>
        <taxon>Butyricicoccus</taxon>
    </lineage>
</organism>
<dbReference type="InterPro" id="IPR006638">
    <property type="entry name" value="Elp3/MiaA/NifB-like_rSAM"/>
</dbReference>
<dbReference type="InterPro" id="IPR038135">
    <property type="entry name" value="Methylthiotransferase_N_sf"/>
</dbReference>
<evidence type="ECO:0000256" key="7">
    <source>
        <dbReference type="ARBA" id="ARBA00023014"/>
    </source>
</evidence>
<evidence type="ECO:0000256" key="10">
    <source>
        <dbReference type="ARBA" id="ARBA00068570"/>
    </source>
</evidence>
<gene>
    <name evidence="13" type="primary">miaB</name>
    <name evidence="17" type="ORF">CBW42_03160</name>
</gene>
<comment type="similarity">
    <text evidence="13">Belongs to the methylthiotransferase family. MiaB subfamily.</text>
</comment>
<comment type="function">
    <text evidence="1 13">Catalyzes the methylthiolation of N6-(dimethylallyl)adenosine (i(6)A), leading to the formation of 2-methylthio-N6-(dimethylallyl)adenosine (ms(2)i(6)A) at position 37 in tRNAs that read codons beginning with uridine.</text>
</comment>
<dbReference type="NCBIfam" id="TIGR00089">
    <property type="entry name" value="MiaB/RimO family radical SAM methylthiotransferase"/>
    <property type="match status" value="1"/>
</dbReference>
<dbReference type="OrthoDB" id="9805215at2"/>
<dbReference type="InterPro" id="IPR058240">
    <property type="entry name" value="rSAM_sf"/>
</dbReference>
<dbReference type="EMBL" id="NHOC01000002">
    <property type="protein sequence ID" value="OUM21577.1"/>
    <property type="molecule type" value="Genomic_DNA"/>
</dbReference>
<dbReference type="AlphaFoldDB" id="A0A252F714"/>
<dbReference type="SMART" id="SM00729">
    <property type="entry name" value="Elp3"/>
    <property type="match status" value="1"/>
</dbReference>
<feature type="domain" description="MTTase N-terminal" evidence="15">
    <location>
        <begin position="35"/>
        <end position="153"/>
    </location>
</feature>
<dbReference type="InterPro" id="IPR020612">
    <property type="entry name" value="Methylthiotransferase_CS"/>
</dbReference>
<accession>A0A252F714</accession>
<dbReference type="GO" id="GO:0046872">
    <property type="term" value="F:metal ion binding"/>
    <property type="evidence" value="ECO:0007669"/>
    <property type="project" value="UniProtKB-KW"/>
</dbReference>
<keyword evidence="6 13" id="KW-0408">Iron</keyword>
<feature type="binding site" evidence="13">
    <location>
        <position position="198"/>
    </location>
    <ligand>
        <name>[4Fe-4S] cluster</name>
        <dbReference type="ChEBI" id="CHEBI:49883"/>
        <label>2</label>
        <note>4Fe-4S-S-AdoMet</note>
    </ligand>
</feature>
<keyword evidence="4 13" id="KW-0949">S-adenosyl-L-methionine</keyword>
<evidence type="ECO:0000256" key="13">
    <source>
        <dbReference type="HAMAP-Rule" id="MF_01864"/>
    </source>
</evidence>
<evidence type="ECO:0000256" key="11">
    <source>
        <dbReference type="ARBA" id="ARBA00080698"/>
    </source>
</evidence>
<dbReference type="Pfam" id="PF00919">
    <property type="entry name" value="UPF0004"/>
    <property type="match status" value="1"/>
</dbReference>
<sequence length="481" mass="54644">MIDFTSRQIPKADIAHQLDCIEQIHRRNALRPEPPHFYCQTFGCQQNEADTERIAGMLAEMGYVRTQDAAEADVIVVNTCAVREHAEKRVFGIMGQYTHIKETRPDVTICMCGCMVQQEHIAEKIKKSYPRVDIVFGTHMLWRFPELLLRRLNGSKRIFEISGDPKGEIAEGLPVQRDAGCHAWLSIMYGCNNFCTYCIVPYVRGRERSRQPEDIEAELRQLVADGYKDITLLGQNVNSYGKDLGIGMDFADLLTRLDAVPGEYRLRFMTSHPKDASEKLFAAMAEGKHICHQLHLPFQSGSDAVLKKMNRGYTKEGYLALIEQARRYMPDLVLSSDIIVGFPGETEEDFQGTLDVVRRGQYDLLYTFLYSKRSGTPAAEMPDNTPAEDKQDRFNRLLQTQESINQQRQDAYQDRKLSVLIDGLSNGKQESEYTHCGRTDGGLLVLVRGEDLHIGDFVDVEIERTSLRALYGREIGKGYHG</sequence>
<evidence type="ECO:0000256" key="3">
    <source>
        <dbReference type="ARBA" id="ARBA00022679"/>
    </source>
</evidence>
<comment type="caution">
    <text evidence="17">The sequence shown here is derived from an EMBL/GenBank/DDBJ whole genome shotgun (WGS) entry which is preliminary data.</text>
</comment>
<dbReference type="Gene3D" id="3.80.30.20">
    <property type="entry name" value="tm_1862 like domain"/>
    <property type="match status" value="1"/>
</dbReference>
<evidence type="ECO:0000313" key="18">
    <source>
        <dbReference type="Proteomes" id="UP000194903"/>
    </source>
</evidence>
<comment type="catalytic activity">
    <reaction evidence="9 13">
        <text>N(6)-dimethylallyladenosine(37) in tRNA + (sulfur carrier)-SH + AH2 + 2 S-adenosyl-L-methionine = 2-methylsulfanyl-N(6)-dimethylallyladenosine(37) in tRNA + (sulfur carrier)-H + 5'-deoxyadenosine + L-methionine + A + S-adenosyl-L-homocysteine + 2 H(+)</text>
        <dbReference type="Rhea" id="RHEA:37067"/>
        <dbReference type="Rhea" id="RHEA-COMP:10375"/>
        <dbReference type="Rhea" id="RHEA-COMP:10376"/>
        <dbReference type="Rhea" id="RHEA-COMP:14737"/>
        <dbReference type="Rhea" id="RHEA-COMP:14739"/>
        <dbReference type="ChEBI" id="CHEBI:13193"/>
        <dbReference type="ChEBI" id="CHEBI:15378"/>
        <dbReference type="ChEBI" id="CHEBI:17319"/>
        <dbReference type="ChEBI" id="CHEBI:17499"/>
        <dbReference type="ChEBI" id="CHEBI:29917"/>
        <dbReference type="ChEBI" id="CHEBI:57844"/>
        <dbReference type="ChEBI" id="CHEBI:57856"/>
        <dbReference type="ChEBI" id="CHEBI:59789"/>
        <dbReference type="ChEBI" id="CHEBI:64428"/>
        <dbReference type="ChEBI" id="CHEBI:74415"/>
        <dbReference type="ChEBI" id="CHEBI:74417"/>
        <dbReference type="EC" id="2.8.4.3"/>
    </reaction>
</comment>
<dbReference type="PANTHER" id="PTHR43020:SF2">
    <property type="entry name" value="MITOCHONDRIAL TRNA METHYLTHIOTRANSFERASE CDK5RAP1"/>
    <property type="match status" value="1"/>
</dbReference>
<dbReference type="InterPro" id="IPR007197">
    <property type="entry name" value="rSAM"/>
</dbReference>
<dbReference type="FunFam" id="3.40.50.12160:FF:000003">
    <property type="entry name" value="CDK5 regulatory subunit-associated protein 1"/>
    <property type="match status" value="1"/>
</dbReference>
<dbReference type="NCBIfam" id="TIGR01574">
    <property type="entry name" value="miaB-methiolase"/>
    <property type="match status" value="1"/>
</dbReference>
<dbReference type="CDD" id="cd01335">
    <property type="entry name" value="Radical_SAM"/>
    <property type="match status" value="1"/>
</dbReference>
<dbReference type="SFLD" id="SFLDS00029">
    <property type="entry name" value="Radical_SAM"/>
    <property type="match status" value="1"/>
</dbReference>
<dbReference type="SFLD" id="SFLDG01061">
    <property type="entry name" value="methylthiotransferase"/>
    <property type="match status" value="1"/>
</dbReference>
<dbReference type="Gene3D" id="3.40.50.12160">
    <property type="entry name" value="Methylthiotransferase, N-terminal domain"/>
    <property type="match status" value="1"/>
</dbReference>
<feature type="binding site" evidence="13">
    <location>
        <position position="191"/>
    </location>
    <ligand>
        <name>[4Fe-4S] cluster</name>
        <dbReference type="ChEBI" id="CHEBI:49883"/>
        <label>2</label>
        <note>4Fe-4S-S-AdoMet</note>
    </ligand>
</feature>
<evidence type="ECO:0000256" key="4">
    <source>
        <dbReference type="ARBA" id="ARBA00022691"/>
    </source>
</evidence>
<feature type="binding site" evidence="13">
    <location>
        <position position="44"/>
    </location>
    <ligand>
        <name>[4Fe-4S] cluster</name>
        <dbReference type="ChEBI" id="CHEBI:49883"/>
        <label>1</label>
    </ligand>
</feature>
<dbReference type="PROSITE" id="PS01278">
    <property type="entry name" value="MTTASE_RADICAL"/>
    <property type="match status" value="1"/>
</dbReference>
<dbReference type="PROSITE" id="PS51918">
    <property type="entry name" value="RADICAL_SAM"/>
    <property type="match status" value="1"/>
</dbReference>
<feature type="domain" description="Radical SAM core" evidence="16">
    <location>
        <begin position="177"/>
        <end position="408"/>
    </location>
</feature>
<dbReference type="RefSeq" id="WP_087017659.1">
    <property type="nucleotide sequence ID" value="NZ_NHOC01000002.1"/>
</dbReference>
<dbReference type="InterPro" id="IPR013848">
    <property type="entry name" value="Methylthiotransferase_N"/>
</dbReference>
<proteinExistence type="inferred from homology"/>
<feature type="binding site" evidence="13">
    <location>
        <position position="114"/>
    </location>
    <ligand>
        <name>[4Fe-4S] cluster</name>
        <dbReference type="ChEBI" id="CHEBI:49883"/>
        <label>1</label>
    </ligand>
</feature>
<keyword evidence="2 13" id="KW-0004">4Fe-4S</keyword>
<dbReference type="GO" id="GO:0005829">
    <property type="term" value="C:cytosol"/>
    <property type="evidence" value="ECO:0007669"/>
    <property type="project" value="TreeGrafter"/>
</dbReference>
<evidence type="ECO:0000256" key="8">
    <source>
        <dbReference type="ARBA" id="ARBA00033765"/>
    </source>
</evidence>
<evidence type="ECO:0000256" key="1">
    <source>
        <dbReference type="ARBA" id="ARBA00003234"/>
    </source>
</evidence>
<feature type="domain" description="TRAM" evidence="14">
    <location>
        <begin position="410"/>
        <end position="476"/>
    </location>
</feature>